<organism evidence="2 3">
    <name type="scientific">Mycoplasma wenyonii (strain Massachusetts)</name>
    <name type="common">Eperythrozoon wenyonii</name>
    <dbReference type="NCBI Taxonomy" id="1197325"/>
    <lineage>
        <taxon>Bacteria</taxon>
        <taxon>Bacillati</taxon>
        <taxon>Mycoplasmatota</taxon>
        <taxon>Mollicutes</taxon>
        <taxon>Mycoplasmataceae</taxon>
        <taxon>Mycoplasma</taxon>
    </lineage>
</organism>
<keyword evidence="3" id="KW-1185">Reference proteome</keyword>
<dbReference type="Pfam" id="PF20731">
    <property type="entry name" value="RE_NgoFVII_C"/>
    <property type="match status" value="1"/>
</dbReference>
<keyword evidence="2" id="KW-0255">Endonuclease</keyword>
<dbReference type="RefSeq" id="WP_014849932.1">
    <property type="nucleotide sequence ID" value="NC_018149.1"/>
</dbReference>
<proteinExistence type="predicted"/>
<keyword evidence="2" id="KW-0378">Hydrolase</keyword>
<accession>I6ZF28</accession>
<dbReference type="Proteomes" id="UP000009005">
    <property type="component" value="Chromosome"/>
</dbReference>
<dbReference type="KEGG" id="mwe:WEN_02165"/>
<dbReference type="AlphaFoldDB" id="I6ZF28"/>
<protein>
    <submittedName>
        <fullName evidence="2">Restriction endonuclease</fullName>
    </submittedName>
</protein>
<dbReference type="PATRIC" id="fig|1197325.3.peg.466"/>
<dbReference type="HOGENOM" id="CLU_1990230_0_0_14"/>
<dbReference type="EMBL" id="CP003703">
    <property type="protein sequence ID" value="AFN65222.1"/>
    <property type="molecule type" value="Genomic_DNA"/>
</dbReference>
<evidence type="ECO:0000313" key="2">
    <source>
        <dbReference type="EMBL" id="AFN65222.1"/>
    </source>
</evidence>
<name>I6ZF28_MYCWM</name>
<dbReference type="InterPro" id="IPR048923">
    <property type="entry name" value="RE_NgoFVII_C"/>
</dbReference>
<dbReference type="STRING" id="1197325.WEN_02165"/>
<dbReference type="OrthoDB" id="4404208at2"/>
<sequence length="125" mass="14952">MRLTIDGEDNLPSRKNWFYLMTDNGHLFKACFSGRGQQIKWLNAFEKKEIIGEWIKTRLVNWDLIEEYEYASEDYEGYGIITKEILECFGNDKVFLKKTTKTKTDKERIERDVWLISFPYSLVYS</sequence>
<reference evidence="2 3" key="1">
    <citation type="journal article" date="2012" name="J. Bacteriol.">
        <title>Complete genome sequence of Mycoplasma wenyonii strain Massachusetts.</title>
        <authorList>
            <person name="Dos Santos A.P."/>
            <person name="Guimaraes A.M."/>
            <person name="do Nascimento N.C."/>
            <person name="Sanmiguel P.J."/>
            <person name="Messick J.B."/>
        </authorList>
    </citation>
    <scope>NUCLEOTIDE SEQUENCE [LARGE SCALE GENOMIC DNA]</scope>
    <source>
        <strain evidence="2 3">Massachusetts</strain>
    </source>
</reference>
<feature type="domain" description="Restriction endonuclease type II NgoFVII C-terminal B3-like DNA-binding" evidence="1">
    <location>
        <begin position="8"/>
        <end position="86"/>
    </location>
</feature>
<evidence type="ECO:0000259" key="1">
    <source>
        <dbReference type="Pfam" id="PF20731"/>
    </source>
</evidence>
<dbReference type="GO" id="GO:0004519">
    <property type="term" value="F:endonuclease activity"/>
    <property type="evidence" value="ECO:0007669"/>
    <property type="project" value="UniProtKB-KW"/>
</dbReference>
<keyword evidence="2" id="KW-0540">Nuclease</keyword>
<gene>
    <name evidence="2" type="ordered locus">WEN_02165</name>
</gene>
<evidence type="ECO:0000313" key="3">
    <source>
        <dbReference type="Proteomes" id="UP000009005"/>
    </source>
</evidence>